<dbReference type="GO" id="GO:0003677">
    <property type="term" value="F:DNA binding"/>
    <property type="evidence" value="ECO:0007669"/>
    <property type="project" value="UniProtKB-KW"/>
</dbReference>
<accession>A0A8J6T9A5</accession>
<protein>
    <submittedName>
        <fullName evidence="4">MerR family transcriptional regulator</fullName>
    </submittedName>
</protein>
<dbReference type="InterPro" id="IPR009061">
    <property type="entry name" value="DNA-bd_dom_put_sf"/>
</dbReference>
<dbReference type="InterPro" id="IPR000551">
    <property type="entry name" value="MerR-type_HTH_dom"/>
</dbReference>
<comment type="caution">
    <text evidence="4">The sequence shown here is derived from an EMBL/GenBank/DDBJ whole genome shotgun (WGS) entry which is preliminary data.</text>
</comment>
<evidence type="ECO:0000259" key="3">
    <source>
        <dbReference type="PROSITE" id="PS50937"/>
    </source>
</evidence>
<dbReference type="Proteomes" id="UP000599024">
    <property type="component" value="Unassembled WGS sequence"/>
</dbReference>
<dbReference type="PANTHER" id="PTHR30204:SF58">
    <property type="entry name" value="HTH-TYPE TRANSCRIPTIONAL REGULATOR YFMP"/>
    <property type="match status" value="1"/>
</dbReference>
<dbReference type="PROSITE" id="PS00552">
    <property type="entry name" value="HTH_MERR_1"/>
    <property type="match status" value="1"/>
</dbReference>
<dbReference type="SMART" id="SM00422">
    <property type="entry name" value="HTH_MERR"/>
    <property type="match status" value="1"/>
</dbReference>
<reference evidence="4 5" key="1">
    <citation type="submission" date="2020-08" db="EMBL/GenBank/DDBJ databases">
        <title>Bridging the membrane lipid divide: bacteria of the FCB group superphylum have the potential to synthesize archaeal ether lipids.</title>
        <authorList>
            <person name="Villanueva L."/>
            <person name="Von Meijenfeldt F.A.B."/>
            <person name="Westbye A.B."/>
            <person name="Yadav S."/>
            <person name="Hopmans E.C."/>
            <person name="Dutilh B.E."/>
            <person name="Sinninghe Damste J.S."/>
        </authorList>
    </citation>
    <scope>NUCLEOTIDE SEQUENCE [LARGE SCALE GENOMIC DNA]</scope>
    <source>
        <strain evidence="4">NIOZ-UU81</strain>
    </source>
</reference>
<sequence length="149" mass="16877">MVKKKTDVQAIKPDMAIYPIGVAARLLSVHPRTLRIYEEEGLVEPAHHGTRRLYSPNNVQWISCLRSLIHDEGISIPGLKKLLQFAPCWEIADCPREVCEGCTAQIDRATAQTLHIKGDKASEKQAKAADRARRDEERRIQAEKKQKAR</sequence>
<organism evidence="4 5">
    <name type="scientific">Candidatus Desulfatifera sulfidica</name>
    <dbReference type="NCBI Taxonomy" id="2841691"/>
    <lineage>
        <taxon>Bacteria</taxon>
        <taxon>Pseudomonadati</taxon>
        <taxon>Thermodesulfobacteriota</taxon>
        <taxon>Desulfobulbia</taxon>
        <taxon>Desulfobulbales</taxon>
        <taxon>Desulfobulbaceae</taxon>
        <taxon>Candidatus Desulfatifera</taxon>
    </lineage>
</organism>
<evidence type="ECO:0000256" key="1">
    <source>
        <dbReference type="ARBA" id="ARBA00023125"/>
    </source>
</evidence>
<name>A0A8J6T9A5_9BACT</name>
<dbReference type="Pfam" id="PF13411">
    <property type="entry name" value="MerR_1"/>
    <property type="match status" value="1"/>
</dbReference>
<dbReference type="AlphaFoldDB" id="A0A8J6T9A5"/>
<gene>
    <name evidence="4" type="ORF">H8E79_00735</name>
</gene>
<dbReference type="EMBL" id="JACNLK010000009">
    <property type="protein sequence ID" value="MBC8207683.1"/>
    <property type="molecule type" value="Genomic_DNA"/>
</dbReference>
<dbReference type="PANTHER" id="PTHR30204">
    <property type="entry name" value="REDOX-CYCLING DRUG-SENSING TRANSCRIPTIONAL ACTIVATOR SOXR"/>
    <property type="match status" value="1"/>
</dbReference>
<dbReference type="Gene3D" id="1.10.1660.10">
    <property type="match status" value="1"/>
</dbReference>
<keyword evidence="1" id="KW-0238">DNA-binding</keyword>
<feature type="region of interest" description="Disordered" evidence="2">
    <location>
        <begin position="117"/>
        <end position="149"/>
    </location>
</feature>
<dbReference type="SUPFAM" id="SSF46955">
    <property type="entry name" value="Putative DNA-binding domain"/>
    <property type="match status" value="1"/>
</dbReference>
<dbReference type="PROSITE" id="PS50937">
    <property type="entry name" value="HTH_MERR_2"/>
    <property type="match status" value="1"/>
</dbReference>
<feature type="domain" description="HTH merR-type" evidence="3">
    <location>
        <begin position="17"/>
        <end position="85"/>
    </location>
</feature>
<proteinExistence type="predicted"/>
<dbReference type="GO" id="GO:0003700">
    <property type="term" value="F:DNA-binding transcription factor activity"/>
    <property type="evidence" value="ECO:0007669"/>
    <property type="project" value="InterPro"/>
</dbReference>
<dbReference type="InterPro" id="IPR047057">
    <property type="entry name" value="MerR_fam"/>
</dbReference>
<evidence type="ECO:0000313" key="5">
    <source>
        <dbReference type="Proteomes" id="UP000599024"/>
    </source>
</evidence>
<evidence type="ECO:0000256" key="2">
    <source>
        <dbReference type="SAM" id="MobiDB-lite"/>
    </source>
</evidence>
<evidence type="ECO:0000313" key="4">
    <source>
        <dbReference type="EMBL" id="MBC8207683.1"/>
    </source>
</evidence>